<protein>
    <submittedName>
        <fullName evidence="1">Uncharacterized protein</fullName>
    </submittedName>
</protein>
<evidence type="ECO:0000313" key="1">
    <source>
        <dbReference type="EMBL" id="TMR37335.1"/>
    </source>
</evidence>
<reference evidence="1 2" key="1">
    <citation type="submission" date="2019-05" db="EMBL/GenBank/DDBJ databases">
        <title>Draft genome sequence of Nonomuraea zeae DSM 100528.</title>
        <authorList>
            <person name="Saricaoglu S."/>
            <person name="Isik K."/>
        </authorList>
    </citation>
    <scope>NUCLEOTIDE SEQUENCE [LARGE SCALE GENOMIC DNA]</scope>
    <source>
        <strain evidence="1 2">DSM 100528</strain>
    </source>
</reference>
<sequence>MAARPGGQPRHTMPSSLYDALRELLAPTPPYRARLYLIDARASLDIDTGLHDALLIDPP</sequence>
<dbReference type="AlphaFoldDB" id="A0A5S4GWI8"/>
<keyword evidence="2" id="KW-1185">Reference proteome</keyword>
<proteinExistence type="predicted"/>
<dbReference type="Proteomes" id="UP000306628">
    <property type="component" value="Unassembled WGS sequence"/>
</dbReference>
<dbReference type="EMBL" id="VCKX01000017">
    <property type="protein sequence ID" value="TMR37335.1"/>
    <property type="molecule type" value="Genomic_DNA"/>
</dbReference>
<name>A0A5S4GWI8_9ACTN</name>
<gene>
    <name evidence="1" type="ORF">ETD85_08310</name>
</gene>
<accession>A0A5S4GWI8</accession>
<organism evidence="1 2">
    <name type="scientific">Nonomuraea zeae</name>
    <dbReference type="NCBI Taxonomy" id="1642303"/>
    <lineage>
        <taxon>Bacteria</taxon>
        <taxon>Bacillati</taxon>
        <taxon>Actinomycetota</taxon>
        <taxon>Actinomycetes</taxon>
        <taxon>Streptosporangiales</taxon>
        <taxon>Streptosporangiaceae</taxon>
        <taxon>Nonomuraea</taxon>
    </lineage>
</organism>
<dbReference type="RefSeq" id="WP_138689016.1">
    <property type="nucleotide sequence ID" value="NZ_JBHSAZ010000002.1"/>
</dbReference>
<evidence type="ECO:0000313" key="2">
    <source>
        <dbReference type="Proteomes" id="UP000306628"/>
    </source>
</evidence>
<comment type="caution">
    <text evidence="1">The sequence shown here is derived from an EMBL/GenBank/DDBJ whole genome shotgun (WGS) entry which is preliminary data.</text>
</comment>